<dbReference type="PANTHER" id="PTHR43436">
    <property type="entry name" value="ARAC-FAMILY TRANSCRIPTIONAL REGULATOR"/>
    <property type="match status" value="1"/>
</dbReference>
<name>A0ABS8XK07_9BURK</name>
<proteinExistence type="predicted"/>
<dbReference type="Pfam" id="PF06719">
    <property type="entry name" value="AraC_N"/>
    <property type="match status" value="1"/>
</dbReference>
<dbReference type="SUPFAM" id="SSF46689">
    <property type="entry name" value="Homeodomain-like"/>
    <property type="match status" value="2"/>
</dbReference>
<dbReference type="EMBL" id="JAJTWT010000013">
    <property type="protein sequence ID" value="MCE4540113.1"/>
    <property type="molecule type" value="Genomic_DNA"/>
</dbReference>
<gene>
    <name evidence="6" type="ORF">LXT12_22945</name>
</gene>
<dbReference type="InterPro" id="IPR018062">
    <property type="entry name" value="HTH_AraC-typ_CS"/>
</dbReference>
<evidence type="ECO:0000256" key="4">
    <source>
        <dbReference type="SAM" id="MobiDB-lite"/>
    </source>
</evidence>
<feature type="domain" description="HTH araC/xylS-type" evidence="5">
    <location>
        <begin position="203"/>
        <end position="301"/>
    </location>
</feature>
<dbReference type="SMART" id="SM00342">
    <property type="entry name" value="HTH_ARAC"/>
    <property type="match status" value="1"/>
</dbReference>
<feature type="compositionally biased region" description="Polar residues" evidence="4">
    <location>
        <begin position="315"/>
        <end position="329"/>
    </location>
</feature>
<sequence>MQRPLEPAGRNRYGGGMGSLEELRQLITRHASAGGKGVSEVWAAAASAPTELVHHVLEPTFVVVAQGAKRAMLGDEMFEYRQGQFLVVGVDLPIAGCVTQASPELPYLSAGLTLRAATISSLLLEMDPADVAPTEPAGIAVSDACEELLETVVRMLRLKDSPRDAAVLGPLVERELVWRLLHGPQGAMVRQIGLADSRLSQIGRAIRFIRAHHAEPISIPKLADMVAMSESSFHRHFRSATTMSPLQYQKLIRLQEARARLLADAGDVAAIGYSVGYDSPSQFSREYSRLFGAPPGRDKLRLGSRATGAADGAAQGSTRTTRPAFSSTR</sequence>
<evidence type="ECO:0000256" key="3">
    <source>
        <dbReference type="ARBA" id="ARBA00023163"/>
    </source>
</evidence>
<keyword evidence="1" id="KW-0805">Transcription regulation</keyword>
<keyword evidence="3" id="KW-0804">Transcription</keyword>
<keyword evidence="2" id="KW-0238">DNA-binding</keyword>
<dbReference type="Pfam" id="PF12833">
    <property type="entry name" value="HTH_18"/>
    <property type="match status" value="1"/>
</dbReference>
<dbReference type="InterPro" id="IPR009057">
    <property type="entry name" value="Homeodomain-like_sf"/>
</dbReference>
<dbReference type="PROSITE" id="PS00041">
    <property type="entry name" value="HTH_ARAC_FAMILY_1"/>
    <property type="match status" value="1"/>
</dbReference>
<dbReference type="Gene3D" id="1.10.10.60">
    <property type="entry name" value="Homeodomain-like"/>
    <property type="match status" value="2"/>
</dbReference>
<dbReference type="InterPro" id="IPR018060">
    <property type="entry name" value="HTH_AraC"/>
</dbReference>
<feature type="region of interest" description="Disordered" evidence="4">
    <location>
        <begin position="294"/>
        <end position="329"/>
    </location>
</feature>
<dbReference type="Proteomes" id="UP001201463">
    <property type="component" value="Unassembled WGS sequence"/>
</dbReference>
<keyword evidence="7" id="KW-1185">Reference proteome</keyword>
<evidence type="ECO:0000259" key="5">
    <source>
        <dbReference type="PROSITE" id="PS01124"/>
    </source>
</evidence>
<evidence type="ECO:0000256" key="2">
    <source>
        <dbReference type="ARBA" id="ARBA00023125"/>
    </source>
</evidence>
<organism evidence="6 7">
    <name type="scientific">Pelomonas caseinilytica</name>
    <dbReference type="NCBI Taxonomy" id="2906763"/>
    <lineage>
        <taxon>Bacteria</taxon>
        <taxon>Pseudomonadati</taxon>
        <taxon>Pseudomonadota</taxon>
        <taxon>Betaproteobacteria</taxon>
        <taxon>Burkholderiales</taxon>
        <taxon>Sphaerotilaceae</taxon>
        <taxon>Roseateles</taxon>
    </lineage>
</organism>
<comment type="caution">
    <text evidence="6">The sequence shown here is derived from an EMBL/GenBank/DDBJ whole genome shotgun (WGS) entry which is preliminary data.</text>
</comment>
<dbReference type="RefSeq" id="WP_233394627.1">
    <property type="nucleotide sequence ID" value="NZ_JAJTWT010000013.1"/>
</dbReference>
<accession>A0ABS8XK07</accession>
<evidence type="ECO:0000313" key="6">
    <source>
        <dbReference type="EMBL" id="MCE4540113.1"/>
    </source>
</evidence>
<reference evidence="6 7" key="1">
    <citation type="submission" date="2021-12" db="EMBL/GenBank/DDBJ databases">
        <title>Genome seq of p7.</title>
        <authorList>
            <person name="Seo T."/>
        </authorList>
    </citation>
    <scope>NUCLEOTIDE SEQUENCE [LARGE SCALE GENOMIC DNA]</scope>
    <source>
        <strain evidence="6 7">P7</strain>
    </source>
</reference>
<dbReference type="PROSITE" id="PS01124">
    <property type="entry name" value="HTH_ARAC_FAMILY_2"/>
    <property type="match status" value="1"/>
</dbReference>
<evidence type="ECO:0000313" key="7">
    <source>
        <dbReference type="Proteomes" id="UP001201463"/>
    </source>
</evidence>
<protein>
    <submittedName>
        <fullName evidence="6">AraC family transcriptional regulator</fullName>
    </submittedName>
</protein>
<dbReference type="PANTHER" id="PTHR43436:SF1">
    <property type="entry name" value="TRANSCRIPTIONAL REGULATORY PROTEIN"/>
    <property type="match status" value="1"/>
</dbReference>
<dbReference type="InterPro" id="IPR009594">
    <property type="entry name" value="Tscrpt_reg_HTH_AraC_N"/>
</dbReference>
<evidence type="ECO:0000256" key="1">
    <source>
        <dbReference type="ARBA" id="ARBA00023015"/>
    </source>
</evidence>